<dbReference type="Gene3D" id="3.40.50.12500">
    <property type="match status" value="1"/>
</dbReference>
<name>A0A9W6JY16_9HYPH</name>
<reference evidence="1" key="1">
    <citation type="journal article" date="2014" name="Int. J. Syst. Evol. Microbiol.">
        <title>Complete genome sequence of Corynebacterium casei LMG S-19264T (=DSM 44701T), isolated from a smear-ripened cheese.</title>
        <authorList>
            <consortium name="US DOE Joint Genome Institute (JGI-PGF)"/>
            <person name="Walter F."/>
            <person name="Albersmeier A."/>
            <person name="Kalinowski J."/>
            <person name="Ruckert C."/>
        </authorList>
    </citation>
    <scope>NUCLEOTIDE SEQUENCE</scope>
    <source>
        <strain evidence="1">VKM B-2789</strain>
    </source>
</reference>
<dbReference type="PANTHER" id="PTHR40267">
    <property type="entry name" value="BLR3294 PROTEIN"/>
    <property type="match status" value="1"/>
</dbReference>
<dbReference type="EMBL" id="BSFM01000007">
    <property type="protein sequence ID" value="GLK83468.1"/>
    <property type="molecule type" value="Genomic_DNA"/>
</dbReference>
<proteinExistence type="predicted"/>
<evidence type="ECO:0008006" key="3">
    <source>
        <dbReference type="Google" id="ProtNLM"/>
    </source>
</evidence>
<dbReference type="RefSeq" id="WP_213361738.1">
    <property type="nucleotide sequence ID" value="NZ_BSFM01000007.1"/>
</dbReference>
<dbReference type="Proteomes" id="UP001143330">
    <property type="component" value="Unassembled WGS sequence"/>
</dbReference>
<dbReference type="PANTHER" id="PTHR40267:SF1">
    <property type="entry name" value="BLR3294 PROTEIN"/>
    <property type="match status" value="1"/>
</dbReference>
<sequence>MLTPHAIGIILPSSNRVVERVTRSILDELPGIDACFTRVPYAGHPPDGYDMASFRQAAAMLAQARPDVILWNATRGALIGFEPDRRLASALEEETGIPCTTTALATVDYLTRRGLRRIGLVAQGDDRDGQRLKQTFGREGIEIVVGHNLGIQDNFEAARVTPEEIEDHALRLAAAARLDAILVWSTNLAGHRLAGRLPSGLPIPVLDSAAVGIWQALPYVTTANA</sequence>
<comment type="caution">
    <text evidence="1">The sequence shown here is derived from an EMBL/GenBank/DDBJ whole genome shotgun (WGS) entry which is preliminary data.</text>
</comment>
<evidence type="ECO:0000313" key="1">
    <source>
        <dbReference type="EMBL" id="GLK83468.1"/>
    </source>
</evidence>
<protein>
    <recommendedName>
        <fullName evidence="3">Asp/Glu/hydantoin racemase</fullName>
    </recommendedName>
</protein>
<dbReference type="InterPro" id="IPR053714">
    <property type="entry name" value="Iso_Racemase_Enz_sf"/>
</dbReference>
<organism evidence="1 2">
    <name type="scientific">Ancylobacter defluvii</name>
    <dbReference type="NCBI Taxonomy" id="1282440"/>
    <lineage>
        <taxon>Bacteria</taxon>
        <taxon>Pseudomonadati</taxon>
        <taxon>Pseudomonadota</taxon>
        <taxon>Alphaproteobacteria</taxon>
        <taxon>Hyphomicrobiales</taxon>
        <taxon>Xanthobacteraceae</taxon>
        <taxon>Ancylobacter</taxon>
    </lineage>
</organism>
<dbReference type="Pfam" id="PF17645">
    <property type="entry name" value="Amdase"/>
    <property type="match status" value="1"/>
</dbReference>
<reference evidence="1" key="2">
    <citation type="submission" date="2023-01" db="EMBL/GenBank/DDBJ databases">
        <authorList>
            <person name="Sun Q."/>
            <person name="Evtushenko L."/>
        </authorList>
    </citation>
    <scope>NUCLEOTIDE SEQUENCE</scope>
    <source>
        <strain evidence="1">VKM B-2789</strain>
    </source>
</reference>
<evidence type="ECO:0000313" key="2">
    <source>
        <dbReference type="Proteomes" id="UP001143330"/>
    </source>
</evidence>
<accession>A0A9W6JY16</accession>
<gene>
    <name evidence="1" type="ORF">GCM10017653_15370</name>
</gene>
<keyword evidence="2" id="KW-1185">Reference proteome</keyword>
<dbReference type="AlphaFoldDB" id="A0A9W6JY16"/>
<dbReference type="InterPro" id="IPR026286">
    <property type="entry name" value="MaiA/AMDase"/>
</dbReference>